<name>A4FZC7_METM5</name>
<organism evidence="2 3">
    <name type="scientific">Methanococcus maripaludis (strain C5 / ATCC BAA-1333)</name>
    <dbReference type="NCBI Taxonomy" id="402880"/>
    <lineage>
        <taxon>Archaea</taxon>
        <taxon>Methanobacteriati</taxon>
        <taxon>Methanobacteriota</taxon>
        <taxon>Methanomada group</taxon>
        <taxon>Methanococci</taxon>
        <taxon>Methanococcales</taxon>
        <taxon>Methanococcaceae</taxon>
        <taxon>Methanococcus</taxon>
    </lineage>
</organism>
<reference evidence="2 3" key="1">
    <citation type="submission" date="2007-03" db="EMBL/GenBank/DDBJ databases">
        <title>Complete sequence of chromosome of Methanococcus maripaludis C5.</title>
        <authorList>
            <consortium name="US DOE Joint Genome Institute"/>
            <person name="Copeland A."/>
            <person name="Lucas S."/>
            <person name="Lapidus A."/>
            <person name="Barry K."/>
            <person name="Glavina del Rio T."/>
            <person name="Dalin E."/>
            <person name="Tice H."/>
            <person name="Pitluck S."/>
            <person name="Chertkov O."/>
            <person name="Brettin T."/>
            <person name="Bruce D."/>
            <person name="Han C."/>
            <person name="Detter J.C."/>
            <person name="Schmutz J."/>
            <person name="Larimer F."/>
            <person name="Land M."/>
            <person name="Hauser L."/>
            <person name="Kyrpides N."/>
            <person name="Mikhailova N."/>
            <person name="Sieprawska-Lupa M."/>
            <person name="Whitman W.B."/>
            <person name="Richardson P."/>
        </authorList>
    </citation>
    <scope>NUCLEOTIDE SEQUENCE [LARGE SCALE GENOMIC DNA]</scope>
    <source>
        <strain evidence="3">C5 / ATCC BAA-1333</strain>
    </source>
</reference>
<keyword evidence="1" id="KW-0812">Transmembrane</keyword>
<accession>A4FZC7</accession>
<dbReference type="HOGENOM" id="CLU_180509_1_0_2"/>
<dbReference type="Proteomes" id="UP000000253">
    <property type="component" value="Chromosome"/>
</dbReference>
<proteinExistence type="predicted"/>
<dbReference type="eggNOG" id="arCOG06630">
    <property type="taxonomic scope" value="Archaea"/>
</dbReference>
<sequence length="100" mass="11638">MFNIYSLKFLQYFNNFNSILGETMKFKKYLKVYFKKDVSCFLFLGVIAVFLLTSVLKISYSSFCDLSPFFINTIPNIETCLGMLMSMLFLGVVVTEYLLK</sequence>
<evidence type="ECO:0000313" key="3">
    <source>
        <dbReference type="Proteomes" id="UP000000253"/>
    </source>
</evidence>
<keyword evidence="1" id="KW-0472">Membrane</keyword>
<dbReference type="AlphaFoldDB" id="A4FZC7"/>
<protein>
    <submittedName>
        <fullName evidence="2">Uncharacterized protein</fullName>
    </submittedName>
</protein>
<gene>
    <name evidence="2" type="ordered locus">MmarC5_1263</name>
</gene>
<evidence type="ECO:0000256" key="1">
    <source>
        <dbReference type="SAM" id="Phobius"/>
    </source>
</evidence>
<dbReference type="KEGG" id="mmq:MmarC5_1263"/>
<keyword evidence="1" id="KW-1133">Transmembrane helix</keyword>
<dbReference type="EMBL" id="CP000609">
    <property type="protein sequence ID" value="ABO35561.1"/>
    <property type="molecule type" value="Genomic_DNA"/>
</dbReference>
<feature type="transmembrane region" description="Helical" evidence="1">
    <location>
        <begin position="38"/>
        <end position="60"/>
    </location>
</feature>
<evidence type="ECO:0000313" key="2">
    <source>
        <dbReference type="EMBL" id="ABO35561.1"/>
    </source>
</evidence>
<feature type="transmembrane region" description="Helical" evidence="1">
    <location>
        <begin position="80"/>
        <end position="99"/>
    </location>
</feature>